<comment type="catalytic activity">
    <reaction evidence="7">
        <text>tRNA(Ile) + L-isoleucine + ATP = L-isoleucyl-tRNA(Ile) + AMP + diphosphate</text>
        <dbReference type="Rhea" id="RHEA:11060"/>
        <dbReference type="Rhea" id="RHEA-COMP:9666"/>
        <dbReference type="Rhea" id="RHEA-COMP:9695"/>
        <dbReference type="ChEBI" id="CHEBI:30616"/>
        <dbReference type="ChEBI" id="CHEBI:33019"/>
        <dbReference type="ChEBI" id="CHEBI:58045"/>
        <dbReference type="ChEBI" id="CHEBI:78442"/>
        <dbReference type="ChEBI" id="CHEBI:78528"/>
        <dbReference type="ChEBI" id="CHEBI:456215"/>
        <dbReference type="EC" id="6.1.1.5"/>
    </reaction>
</comment>
<evidence type="ECO:0000256" key="8">
    <source>
        <dbReference type="NCBIfam" id="TIGR00392"/>
    </source>
</evidence>
<dbReference type="InterPro" id="IPR002301">
    <property type="entry name" value="Ile-tRNA-ligase"/>
</dbReference>
<keyword evidence="2 9" id="KW-0436">Ligase</keyword>
<name>A0A2U9ITV4_9CREN</name>
<dbReference type="Pfam" id="PF00133">
    <property type="entry name" value="tRNA-synt_1"/>
    <property type="match status" value="1"/>
</dbReference>
<evidence type="ECO:0000256" key="4">
    <source>
        <dbReference type="ARBA" id="ARBA00022840"/>
    </source>
</evidence>
<evidence type="ECO:0000256" key="7">
    <source>
        <dbReference type="ARBA" id="ARBA00048359"/>
    </source>
</evidence>
<organism evidence="12 13">
    <name type="scientific">Metallosphaera hakonensis JCM 8857 = DSM 7519</name>
    <dbReference type="NCBI Taxonomy" id="1293036"/>
    <lineage>
        <taxon>Archaea</taxon>
        <taxon>Thermoproteota</taxon>
        <taxon>Thermoprotei</taxon>
        <taxon>Sulfolobales</taxon>
        <taxon>Sulfolobaceae</taxon>
        <taxon>Metallosphaera</taxon>
    </lineage>
</organism>
<dbReference type="RefSeq" id="WP_110369169.1">
    <property type="nucleotide sequence ID" value="NZ_CP029287.2"/>
</dbReference>
<reference evidence="12 13" key="1">
    <citation type="submission" date="2018-05" db="EMBL/GenBank/DDBJ databases">
        <title>Complete Genome Sequences of Extremely Thermoacidophilic, Metal-Mobilizing Type-Strain Members of the Archaeal Family Sulfolobaceae: Acidianus brierleyi DSM-1651T, Acidianus sulfidivorans DSM-18786T, Metallosphaera hakonensis DSM-7519T, and Metallosphaera prunae DSM-10039T.</title>
        <authorList>
            <person name="Counts J.A."/>
            <person name="Kelly R.M."/>
        </authorList>
    </citation>
    <scope>NUCLEOTIDE SEQUENCE [LARGE SCALE GENOMIC DNA]</scope>
    <source>
        <strain evidence="12 13">HO1-1</strain>
    </source>
</reference>
<dbReference type="InterPro" id="IPR009008">
    <property type="entry name" value="Val/Leu/Ile-tRNA-synth_edit"/>
</dbReference>
<keyword evidence="4 9" id="KW-0067">ATP-binding</keyword>
<evidence type="ECO:0000313" key="12">
    <source>
        <dbReference type="EMBL" id="AWR99412.1"/>
    </source>
</evidence>
<dbReference type="Gene3D" id="1.10.730.10">
    <property type="entry name" value="Isoleucyl-tRNA Synthetase, Domain 1"/>
    <property type="match status" value="1"/>
</dbReference>
<reference evidence="13" key="2">
    <citation type="submission" date="2020-03" db="EMBL/GenBank/DDBJ databases">
        <title>Complete Genome Sequences of Extremely Thermoacidophilic, Metal-Mobilizing Type-Strain Members of the Archaeal Family Sulfolobaceae: Acidianus brierleyi DSM-1651T, Acidianus sulfidivorans DSM-18786T, Metallosphaera hakonensis DSM-7519T, and Metallosphaera prunae DSM-10039T.</title>
        <authorList>
            <person name="Counts J.A."/>
            <person name="Kelly R.M."/>
        </authorList>
    </citation>
    <scope>NUCLEOTIDE SEQUENCE [LARGE SCALE GENOMIC DNA]</scope>
    <source>
        <strain evidence="13">HO1-1</strain>
    </source>
</reference>
<dbReference type="GO" id="GO:0005737">
    <property type="term" value="C:cytoplasm"/>
    <property type="evidence" value="ECO:0007669"/>
    <property type="project" value="UniProtKB-UniRule"/>
</dbReference>
<dbReference type="InterPro" id="IPR013155">
    <property type="entry name" value="M/V/L/I-tRNA-synth_anticd-bd"/>
</dbReference>
<keyword evidence="13" id="KW-1185">Reference proteome</keyword>
<evidence type="ECO:0000256" key="1">
    <source>
        <dbReference type="ARBA" id="ARBA00013165"/>
    </source>
</evidence>
<proteinExistence type="inferred from homology"/>
<dbReference type="PROSITE" id="PS00178">
    <property type="entry name" value="AA_TRNA_LIGASE_I"/>
    <property type="match status" value="1"/>
</dbReference>
<dbReference type="InterPro" id="IPR014729">
    <property type="entry name" value="Rossmann-like_a/b/a_fold"/>
</dbReference>
<dbReference type="PANTHER" id="PTHR42780:SF1">
    <property type="entry name" value="ISOLEUCINE--TRNA LIGASE, CYTOPLASMIC"/>
    <property type="match status" value="1"/>
</dbReference>
<gene>
    <name evidence="12" type="ORF">DFR87_06525</name>
</gene>
<evidence type="ECO:0000259" key="10">
    <source>
        <dbReference type="Pfam" id="PF00133"/>
    </source>
</evidence>
<dbReference type="SUPFAM" id="SSF52374">
    <property type="entry name" value="Nucleotidylyl transferase"/>
    <property type="match status" value="1"/>
</dbReference>
<dbReference type="GO" id="GO:0005524">
    <property type="term" value="F:ATP binding"/>
    <property type="evidence" value="ECO:0007669"/>
    <property type="project" value="UniProtKB-KW"/>
</dbReference>
<dbReference type="SUPFAM" id="SSF50677">
    <property type="entry name" value="ValRS/IleRS/LeuRS editing domain"/>
    <property type="match status" value="1"/>
</dbReference>
<protein>
    <recommendedName>
        <fullName evidence="1 8">Isoleucine--tRNA ligase</fullName>
        <ecNumber evidence="1 8">6.1.1.5</ecNumber>
    </recommendedName>
</protein>
<evidence type="ECO:0000256" key="6">
    <source>
        <dbReference type="ARBA" id="ARBA00023146"/>
    </source>
</evidence>
<feature type="domain" description="Aminoacyl-tRNA synthetase class Ia" evidence="10">
    <location>
        <begin position="24"/>
        <end position="640"/>
    </location>
</feature>
<dbReference type="GO" id="GO:0004822">
    <property type="term" value="F:isoleucine-tRNA ligase activity"/>
    <property type="evidence" value="ECO:0007669"/>
    <property type="project" value="UniProtKB-UniRule"/>
</dbReference>
<dbReference type="GO" id="GO:0002161">
    <property type="term" value="F:aminoacyl-tRNA deacylase activity"/>
    <property type="evidence" value="ECO:0007669"/>
    <property type="project" value="InterPro"/>
</dbReference>
<dbReference type="InterPro" id="IPR001412">
    <property type="entry name" value="aa-tRNA-synth_I_CS"/>
</dbReference>
<dbReference type="Gene3D" id="3.30.720.200">
    <property type="match status" value="1"/>
</dbReference>
<dbReference type="CDD" id="cd07961">
    <property type="entry name" value="Anticodon_Ia_Ile_ABEc"/>
    <property type="match status" value="1"/>
</dbReference>
<feature type="domain" description="Methionyl/Valyl/Leucyl/Isoleucyl-tRNA synthetase anticodon-binding" evidence="11">
    <location>
        <begin position="689"/>
        <end position="837"/>
    </location>
</feature>
<evidence type="ECO:0000256" key="9">
    <source>
        <dbReference type="RuleBase" id="RU363035"/>
    </source>
</evidence>
<dbReference type="OrthoDB" id="30823at2157"/>
<dbReference type="InterPro" id="IPR033709">
    <property type="entry name" value="Anticodon_Ile_ABEc"/>
</dbReference>
<comment type="similarity">
    <text evidence="9">Belongs to the class-I aminoacyl-tRNA synthetase family.</text>
</comment>
<dbReference type="Gene3D" id="3.90.740.10">
    <property type="entry name" value="Valyl/Leucyl/Isoleucyl-tRNA synthetase, editing domain"/>
    <property type="match status" value="1"/>
</dbReference>
<dbReference type="SUPFAM" id="SSF47323">
    <property type="entry name" value="Anticodon-binding domain of a subclass of class I aminoacyl-tRNA synthetases"/>
    <property type="match status" value="2"/>
</dbReference>
<evidence type="ECO:0000256" key="2">
    <source>
        <dbReference type="ARBA" id="ARBA00022598"/>
    </source>
</evidence>
<dbReference type="GO" id="GO:0006428">
    <property type="term" value="P:isoleucyl-tRNA aminoacylation"/>
    <property type="evidence" value="ECO:0007669"/>
    <property type="project" value="UniProtKB-UniRule"/>
</dbReference>
<dbReference type="PANTHER" id="PTHR42780">
    <property type="entry name" value="SOLEUCYL-TRNA SYNTHETASE"/>
    <property type="match status" value="1"/>
</dbReference>
<dbReference type="EMBL" id="CP029287">
    <property type="protein sequence ID" value="AWR99412.1"/>
    <property type="molecule type" value="Genomic_DNA"/>
</dbReference>
<dbReference type="InterPro" id="IPR009080">
    <property type="entry name" value="tRNAsynth_Ia_anticodon-bd"/>
</dbReference>
<dbReference type="STRING" id="1293036.GCA_001315825_01900"/>
<evidence type="ECO:0000256" key="3">
    <source>
        <dbReference type="ARBA" id="ARBA00022741"/>
    </source>
</evidence>
<evidence type="ECO:0000259" key="11">
    <source>
        <dbReference type="Pfam" id="PF08264"/>
    </source>
</evidence>
<dbReference type="GO" id="GO:0000049">
    <property type="term" value="F:tRNA binding"/>
    <property type="evidence" value="ECO:0007669"/>
    <property type="project" value="InterPro"/>
</dbReference>
<dbReference type="Pfam" id="PF08264">
    <property type="entry name" value="Anticodon_1"/>
    <property type="match status" value="1"/>
</dbReference>
<dbReference type="NCBIfam" id="TIGR00392">
    <property type="entry name" value="ileS"/>
    <property type="match status" value="1"/>
</dbReference>
<accession>A0A2U9ITV4</accession>
<dbReference type="PRINTS" id="PR00984">
    <property type="entry name" value="TRNASYNTHILE"/>
</dbReference>
<evidence type="ECO:0000313" key="13">
    <source>
        <dbReference type="Proteomes" id="UP000247586"/>
    </source>
</evidence>
<dbReference type="Proteomes" id="UP000247586">
    <property type="component" value="Chromosome"/>
</dbReference>
<dbReference type="Pfam" id="PF19302">
    <property type="entry name" value="DUF5915"/>
    <property type="match status" value="1"/>
</dbReference>
<dbReference type="InterPro" id="IPR023586">
    <property type="entry name" value="Ile-tRNA-ligase_type2"/>
</dbReference>
<keyword evidence="3 9" id="KW-0547">Nucleotide-binding</keyword>
<dbReference type="KEGG" id="mhk:DFR87_06525"/>
<keyword evidence="5 9" id="KW-0648">Protein biosynthesis</keyword>
<dbReference type="Gene3D" id="3.40.50.620">
    <property type="entry name" value="HUPs"/>
    <property type="match status" value="2"/>
</dbReference>
<sequence>MSDSPSVRPLQSKFDPIKIEEEVSKFWATNDVYRKLKEYNSTFTRKFLFIDGPPYPSAPIPHIGTIWNKVIKDSILRFKRLQGYKVHDQPGYDTHGLPIEVAVEKKLNISQKKDIFDKVGVEKFIEMCRDFALTNLRSMTENFKNVGVFMDWDNPYLTLDPEYISNSWAVIRMAHEKGLLARDVQVLHWCPRCETTLSDYEVSEYKDIEDPSIYVKFRISGTNNKYLVIWTTTPWTLPSNVFIMINKDYVYSEIEVNGEIYVIAQQRVEQLMKEAKIQSYKILRSYKGDELLGIRYEHPLKDLVTIQQDLDQYHIVVDGGNNVTLEDGTGLVHSAPGHGDVDFEVGKENNMPVIMLVNDRGEFSSEAGKYKGKNVREANTEIINDLRSRGYLLFGNTIVHRYPICWRCKSPLILRAINQWFIKVTKLKSELESEIDKVNWIPSWGRTRIGNMIAELRDWVISRQRFWGNPLPIWICEKGHINVIGSLDELRKRATNQVPSDLHKPWIDNVVIKCEECGKEAKRVPDVADVWFDSGVAFFSSLGDQWEKKWKEIGPADLVLEGHDQLRGWFFSLLRSGVILNDRAPYQAVLVHGFMLDEQGREMHKSLGNYVEPSAVIQKYGRDTLRLTLLRNTTWEDVKFSWKNLELNQRDLQIAWNVFLFASMYMSLDNFDPRKINLDEAISRARIEDRWILSRFYNMRTRIENAMKDYKIHELANELINFIVQDISRFYLRLARKRAWEEGMSEDKEVLYAILYHVLREWIIMASSIVPYFSEMVYQNFVLADKKLSVSMEVLSNIRSHLIDRELESVIDLMKAITEASLNARAKANIKLRWPVSNSFIFIKDVKSVDQLKDKIDLLKILLNTKNVEIYDISKFYEFSELRIEPDKGRIGKEYKKLSPKIIQYIETQKEIIAKDIMTYGRHVVSIDGSEVELTTAHLHISEEVKPQYTSGSFENGVVLIPREIGEKEEEEGIVRDIIRRIQYMRKLMNLNVSDYIIVNITPPQDKVTLLQKFKDYISSETRAREIIVGEEGGDQINSWDIEGEEYIIGIKKV</sequence>
<reference evidence="13" key="3">
    <citation type="submission" date="2020-03" db="EMBL/GenBank/DDBJ databases">
        <title>Sequencing and Assembly of Multiple Reported Metal-Biooxidizing Members of the Extremely Thermoacidophilic Archaeal Family Sulfolobaceae.</title>
        <authorList>
            <person name="Counts J.A."/>
            <person name="Kelly R.M."/>
        </authorList>
    </citation>
    <scope>NUCLEOTIDE SEQUENCE [LARGE SCALE GENOMIC DNA]</scope>
    <source>
        <strain evidence="13">HO1-1</strain>
    </source>
</reference>
<keyword evidence="6 9" id="KW-0030">Aminoacyl-tRNA synthetase</keyword>
<dbReference type="GeneID" id="36834981"/>
<evidence type="ECO:0000256" key="5">
    <source>
        <dbReference type="ARBA" id="ARBA00022917"/>
    </source>
</evidence>
<dbReference type="EC" id="6.1.1.5" evidence="1 8"/>
<dbReference type="AlphaFoldDB" id="A0A2U9ITV4"/>
<dbReference type="InterPro" id="IPR002300">
    <property type="entry name" value="aa-tRNA-synth_Ia"/>
</dbReference>